<name>A0A433SCY3_9BURK</name>
<feature type="signal peptide" evidence="1">
    <location>
        <begin position="1"/>
        <end position="20"/>
    </location>
</feature>
<evidence type="ECO:0008006" key="4">
    <source>
        <dbReference type="Google" id="ProtNLM"/>
    </source>
</evidence>
<keyword evidence="1" id="KW-0732">Signal</keyword>
<evidence type="ECO:0000256" key="1">
    <source>
        <dbReference type="SAM" id="SignalP"/>
    </source>
</evidence>
<dbReference type="EMBL" id="PQSP01000004">
    <property type="protein sequence ID" value="RUS66608.1"/>
    <property type="molecule type" value="Genomic_DNA"/>
</dbReference>
<dbReference type="InterPro" id="IPR011990">
    <property type="entry name" value="TPR-like_helical_dom_sf"/>
</dbReference>
<feature type="chain" id="PRO_5019034964" description="Tetratricopeptide repeat protein" evidence="1">
    <location>
        <begin position="21"/>
        <end position="229"/>
    </location>
</feature>
<dbReference type="AlphaFoldDB" id="A0A433SCY3"/>
<protein>
    <recommendedName>
        <fullName evidence="4">Tetratricopeptide repeat protein</fullName>
    </recommendedName>
</protein>
<gene>
    <name evidence="2" type="ORF">CUZ56_01888</name>
</gene>
<dbReference type="Pfam" id="PF13174">
    <property type="entry name" value="TPR_6"/>
    <property type="match status" value="1"/>
</dbReference>
<dbReference type="SUPFAM" id="SSF48452">
    <property type="entry name" value="TPR-like"/>
    <property type="match status" value="1"/>
</dbReference>
<proteinExistence type="predicted"/>
<sequence length="229" mass="25474" precursor="true">MLKKYIVSLLLLLGATFACAQEYGHYDLKKILVTSPTSEGNAYAVDMQYLDQILNDLASHALSYPTRFDTPQDKQRATTDVKTISAIFDILLDKPEPDAGLLRRAGMFYSIGHNLDIADSAHKADTTFQRLLSNFPDDPQGNYMYGNFLAGSGQSQKAVTFLEKALSLGITDANYSLGLNCLMLGDTPKALTYLQRYQQQNPDHPHIADLIEAIQEGRYEMKTEEVPAL</sequence>
<dbReference type="InterPro" id="IPR019734">
    <property type="entry name" value="TPR_rpt"/>
</dbReference>
<comment type="caution">
    <text evidence="2">The sequence shown here is derived from an EMBL/GenBank/DDBJ whole genome shotgun (WGS) entry which is preliminary data.</text>
</comment>
<dbReference type="Gene3D" id="1.25.40.10">
    <property type="entry name" value="Tetratricopeptide repeat domain"/>
    <property type="match status" value="1"/>
</dbReference>
<organism evidence="2 3">
    <name type="scientific">Saezia sanguinis</name>
    <dbReference type="NCBI Taxonomy" id="1965230"/>
    <lineage>
        <taxon>Bacteria</taxon>
        <taxon>Pseudomonadati</taxon>
        <taxon>Pseudomonadota</taxon>
        <taxon>Betaproteobacteria</taxon>
        <taxon>Burkholderiales</taxon>
        <taxon>Saeziaceae</taxon>
        <taxon>Saezia</taxon>
    </lineage>
</organism>
<accession>A0A433SCY3</accession>
<dbReference type="PROSITE" id="PS51257">
    <property type="entry name" value="PROKAR_LIPOPROTEIN"/>
    <property type="match status" value="1"/>
</dbReference>
<reference evidence="2 3" key="1">
    <citation type="submission" date="2018-01" db="EMBL/GenBank/DDBJ databases">
        <title>Saezia sanguinis gen. nov., sp. nov., in the order Burkholderiales isolated from human blood.</title>
        <authorList>
            <person name="Medina-Pascual M.J."/>
            <person name="Valdezate S."/>
            <person name="Monzon S."/>
            <person name="Cuesta I."/>
            <person name="Carrasco G."/>
            <person name="Villalon P."/>
            <person name="Saez-Nieto J.A."/>
        </authorList>
    </citation>
    <scope>NUCLEOTIDE SEQUENCE [LARGE SCALE GENOMIC DNA]</scope>
    <source>
        <strain evidence="2 3">CNM695-12</strain>
    </source>
</reference>
<evidence type="ECO:0000313" key="3">
    <source>
        <dbReference type="Proteomes" id="UP000286947"/>
    </source>
</evidence>
<dbReference type="Proteomes" id="UP000286947">
    <property type="component" value="Unassembled WGS sequence"/>
</dbReference>
<keyword evidence="3" id="KW-1185">Reference proteome</keyword>
<dbReference type="RefSeq" id="WP_204250870.1">
    <property type="nucleotide sequence ID" value="NZ_PQSP01000004.1"/>
</dbReference>
<evidence type="ECO:0000313" key="2">
    <source>
        <dbReference type="EMBL" id="RUS66608.1"/>
    </source>
</evidence>